<dbReference type="OrthoDB" id="10253408at2759"/>
<dbReference type="CDD" id="cd02248">
    <property type="entry name" value="Peptidase_C1A"/>
    <property type="match status" value="1"/>
</dbReference>
<comment type="similarity">
    <text evidence="1">Belongs to the peptidase C1 family.</text>
</comment>
<dbReference type="EMBL" id="JAHDYR010000012">
    <property type="protein sequence ID" value="KAG9395181.1"/>
    <property type="molecule type" value="Genomic_DNA"/>
</dbReference>
<dbReference type="Gene3D" id="3.90.70.10">
    <property type="entry name" value="Cysteine proteinases"/>
    <property type="match status" value="1"/>
</dbReference>
<feature type="chain" id="PRO_5035253972" evidence="2">
    <location>
        <begin position="16"/>
        <end position="462"/>
    </location>
</feature>
<dbReference type="GO" id="GO:0006508">
    <property type="term" value="P:proteolysis"/>
    <property type="evidence" value="ECO:0007669"/>
    <property type="project" value="UniProtKB-KW"/>
</dbReference>
<feature type="domain" description="Peptidase C1A papain C-terminal" evidence="3">
    <location>
        <begin position="226"/>
        <end position="453"/>
    </location>
</feature>
<dbReference type="SMART" id="SM00645">
    <property type="entry name" value="Pept_C1"/>
    <property type="match status" value="1"/>
</dbReference>
<evidence type="ECO:0000256" key="1">
    <source>
        <dbReference type="ARBA" id="ARBA00008455"/>
    </source>
</evidence>
<dbReference type="SUPFAM" id="SSF54001">
    <property type="entry name" value="Cysteine proteinases"/>
    <property type="match status" value="1"/>
</dbReference>
<dbReference type="Proteomes" id="UP000717585">
    <property type="component" value="Unassembled WGS sequence"/>
</dbReference>
<evidence type="ECO:0000256" key="2">
    <source>
        <dbReference type="SAM" id="SignalP"/>
    </source>
</evidence>
<organism evidence="4 5">
    <name type="scientific">Carpediemonas membranifera</name>
    <dbReference type="NCBI Taxonomy" id="201153"/>
    <lineage>
        <taxon>Eukaryota</taxon>
        <taxon>Metamonada</taxon>
        <taxon>Carpediemonas-like organisms</taxon>
        <taxon>Carpediemonas</taxon>
    </lineage>
</organism>
<sequence length="462" mass="51328">MRIALALLCVAAALAVTMPSLPSKVNFKVLVTKEDDKFQGYSYEVNINGKTFAESLYPTGTTRYVQQGGKQYSIYISADDQENLKCSIGQDLGEGLFGLAHLVQPWTADVSKAQYIGQDYLRGELVFKFVVGPSKAAPYESIFFFDAKSSKLVHWETQHQGHAYRTYSIDVFDWKENYNNDDLWDHSMCYGETLVARQPDRVPPNHADLLADELVSLHEYDGNDVLPKSVDWSQGDDRRTLVGVWDQGQCGSCWAHSAAEGLYGQILRYSKTGHPISRQWINDCSTAGQGCYGGDELEAYRIMAHNKDIVPLERAYPYNINNNKCRAVTANPAIAYGTNAKPLVTGVKVIPEGNEDALKHAIATVGPVTIGVCVNEDFMNSHDRVIHTAQKCTAADIEHAILAIGYGVDDVTGEEYWLVQNSWSYRWNWDGKAKIARNRGNQFAIASGAGYPVVDPEVAKQF</sequence>
<dbReference type="InterPro" id="IPR039417">
    <property type="entry name" value="Peptidase_C1A_papain-like"/>
</dbReference>
<gene>
    <name evidence="4" type="ORF">J8273_0401</name>
</gene>
<protein>
    <submittedName>
        <fullName evidence="4">Papain family cysteine protease</fullName>
    </submittedName>
</protein>
<dbReference type="InterPro" id="IPR000169">
    <property type="entry name" value="Pept_cys_AS"/>
</dbReference>
<keyword evidence="4" id="KW-0378">Hydrolase</keyword>
<dbReference type="PANTHER" id="PTHR12411">
    <property type="entry name" value="CYSTEINE PROTEASE FAMILY C1-RELATED"/>
    <property type="match status" value="1"/>
</dbReference>
<accession>A0A8J6BZ46</accession>
<comment type="caution">
    <text evidence="4">The sequence shown here is derived from an EMBL/GenBank/DDBJ whole genome shotgun (WGS) entry which is preliminary data.</text>
</comment>
<dbReference type="Pfam" id="PF00112">
    <property type="entry name" value="Peptidase_C1"/>
    <property type="match status" value="1"/>
</dbReference>
<evidence type="ECO:0000313" key="5">
    <source>
        <dbReference type="Proteomes" id="UP000717585"/>
    </source>
</evidence>
<reference evidence="4" key="1">
    <citation type="submission" date="2021-05" db="EMBL/GenBank/DDBJ databases">
        <title>A free-living protist that lacks canonical eukaryotic 1 DNA replication and segregation systems.</title>
        <authorList>
            <person name="Salas-Leiva D.E."/>
            <person name="Tromer E.C."/>
            <person name="Curtis B.A."/>
            <person name="Jerlstrom-Hultqvist J."/>
            <person name="Kolisko M."/>
            <person name="Yi Z."/>
            <person name="Salas-Leiva J.S."/>
            <person name="Gallot-Lavallee L."/>
            <person name="Kops G.J.P.L."/>
            <person name="Archibald J.M."/>
            <person name="Simpson A.G.B."/>
            <person name="Roger A.J."/>
        </authorList>
    </citation>
    <scope>NUCLEOTIDE SEQUENCE</scope>
    <source>
        <strain evidence="4">BICM</strain>
    </source>
</reference>
<dbReference type="PROSITE" id="PS00139">
    <property type="entry name" value="THIOL_PROTEASE_CYS"/>
    <property type="match status" value="1"/>
</dbReference>
<dbReference type="InterPro" id="IPR000668">
    <property type="entry name" value="Peptidase_C1A_C"/>
</dbReference>
<keyword evidence="4" id="KW-0645">Protease</keyword>
<dbReference type="InterPro" id="IPR038765">
    <property type="entry name" value="Papain-like_cys_pep_sf"/>
</dbReference>
<keyword evidence="2" id="KW-0732">Signal</keyword>
<keyword evidence="5" id="KW-1185">Reference proteome</keyword>
<evidence type="ECO:0000313" key="4">
    <source>
        <dbReference type="EMBL" id="KAG9395181.1"/>
    </source>
</evidence>
<evidence type="ECO:0000259" key="3">
    <source>
        <dbReference type="SMART" id="SM00645"/>
    </source>
</evidence>
<dbReference type="PRINTS" id="PR00705">
    <property type="entry name" value="PAPAIN"/>
</dbReference>
<name>A0A8J6BZ46_9EUKA</name>
<dbReference type="AlphaFoldDB" id="A0A8J6BZ46"/>
<feature type="signal peptide" evidence="2">
    <location>
        <begin position="1"/>
        <end position="15"/>
    </location>
</feature>
<dbReference type="GO" id="GO:0008234">
    <property type="term" value="F:cysteine-type peptidase activity"/>
    <property type="evidence" value="ECO:0007669"/>
    <property type="project" value="InterPro"/>
</dbReference>
<dbReference type="InterPro" id="IPR013128">
    <property type="entry name" value="Peptidase_C1A"/>
</dbReference>
<proteinExistence type="inferred from homology"/>